<dbReference type="Proteomes" id="UP001314205">
    <property type="component" value="Unassembled WGS sequence"/>
</dbReference>
<dbReference type="AlphaFoldDB" id="A0AAV1KRK7"/>
<feature type="region of interest" description="Disordered" evidence="1">
    <location>
        <begin position="127"/>
        <end position="160"/>
    </location>
</feature>
<name>A0AAV1KRK7_9NEOP</name>
<feature type="region of interest" description="Disordered" evidence="1">
    <location>
        <begin position="1"/>
        <end position="53"/>
    </location>
</feature>
<evidence type="ECO:0000313" key="2">
    <source>
        <dbReference type="EMBL" id="CAK1585681.1"/>
    </source>
</evidence>
<feature type="compositionally biased region" description="Polar residues" evidence="1">
    <location>
        <begin position="1"/>
        <end position="18"/>
    </location>
</feature>
<evidence type="ECO:0000313" key="3">
    <source>
        <dbReference type="Proteomes" id="UP001314205"/>
    </source>
</evidence>
<sequence>MGCGSSGQVIPSQDTSNDGPKAVNGKSVGKGHHDDDDLPTVVLPDTPVKPKPPLAYEIPLEEFQGNRGAAATPPPHVQRLLQLPNVDISLPDIEEKLAEAEQRRQSILQQRVSSAQKRVQKMKSYYDSNILNNQNSEPNKHGSNTLTIPPEPGLCEDKNI</sequence>
<feature type="compositionally biased region" description="Polar residues" evidence="1">
    <location>
        <begin position="127"/>
        <end position="147"/>
    </location>
</feature>
<protein>
    <submittedName>
        <fullName evidence="2">Uncharacterized protein</fullName>
    </submittedName>
</protein>
<dbReference type="EMBL" id="CAVLGL010000079">
    <property type="protein sequence ID" value="CAK1585681.1"/>
    <property type="molecule type" value="Genomic_DNA"/>
</dbReference>
<reference evidence="2 3" key="1">
    <citation type="submission" date="2023-11" db="EMBL/GenBank/DDBJ databases">
        <authorList>
            <person name="Hedman E."/>
            <person name="Englund M."/>
            <person name="Stromberg M."/>
            <person name="Nyberg Akerstrom W."/>
            <person name="Nylinder S."/>
            <person name="Jareborg N."/>
            <person name="Kallberg Y."/>
            <person name="Kronander E."/>
        </authorList>
    </citation>
    <scope>NUCLEOTIDE SEQUENCE [LARGE SCALE GENOMIC DNA]</scope>
</reference>
<comment type="caution">
    <text evidence="2">The sequence shown here is derived from an EMBL/GenBank/DDBJ whole genome shotgun (WGS) entry which is preliminary data.</text>
</comment>
<keyword evidence="3" id="KW-1185">Reference proteome</keyword>
<gene>
    <name evidence="2" type="ORF">PARMNEM_LOCUS6729</name>
</gene>
<dbReference type="Gene3D" id="6.10.280.30">
    <property type="match status" value="1"/>
</dbReference>
<proteinExistence type="predicted"/>
<organism evidence="2 3">
    <name type="scientific">Parnassius mnemosyne</name>
    <name type="common">clouded apollo</name>
    <dbReference type="NCBI Taxonomy" id="213953"/>
    <lineage>
        <taxon>Eukaryota</taxon>
        <taxon>Metazoa</taxon>
        <taxon>Ecdysozoa</taxon>
        <taxon>Arthropoda</taxon>
        <taxon>Hexapoda</taxon>
        <taxon>Insecta</taxon>
        <taxon>Pterygota</taxon>
        <taxon>Neoptera</taxon>
        <taxon>Endopterygota</taxon>
        <taxon>Lepidoptera</taxon>
        <taxon>Glossata</taxon>
        <taxon>Ditrysia</taxon>
        <taxon>Papilionoidea</taxon>
        <taxon>Papilionidae</taxon>
        <taxon>Parnassiinae</taxon>
        <taxon>Parnassini</taxon>
        <taxon>Parnassius</taxon>
        <taxon>Driopa</taxon>
    </lineage>
</organism>
<evidence type="ECO:0000256" key="1">
    <source>
        <dbReference type="SAM" id="MobiDB-lite"/>
    </source>
</evidence>
<accession>A0AAV1KRK7</accession>